<dbReference type="PANTHER" id="PTHR43384">
    <property type="entry name" value="SEPTUM SITE-DETERMINING PROTEIN MIND HOMOLOG, CHLOROPLASTIC-RELATED"/>
    <property type="match status" value="1"/>
</dbReference>
<dbReference type="InterPro" id="IPR027417">
    <property type="entry name" value="P-loop_NTPase"/>
</dbReference>
<reference evidence="4" key="2">
    <citation type="submission" date="2020-09" db="EMBL/GenBank/DDBJ databases">
        <authorList>
            <person name="Sun Q."/>
            <person name="Kim S."/>
        </authorList>
    </citation>
    <scope>NUCLEOTIDE SEQUENCE</scope>
    <source>
        <strain evidence="4">KCTC 32296</strain>
    </source>
</reference>
<evidence type="ECO:0000313" key="4">
    <source>
        <dbReference type="EMBL" id="GGZ20665.1"/>
    </source>
</evidence>
<keyword evidence="1" id="KW-0547">Nucleotide-binding</keyword>
<keyword evidence="5" id="KW-1185">Reference proteome</keyword>
<sequence>MSAKLNPDSRIKDPFSDDAFDGVGGVPDPFDSFDETPGGHGGTATHYDFDESYDGDLDLITPDRPVELAPQALSRVEATARDGIIDPFADESLMPLKSQAPSPAYSAPSLNPFMDDEDYDTVSIPRIGIHFFLESDDSAQVCETVAADRRMTRAQCMVRQGGVAEAIHAYGDQPTPSLIIVESHSRGRDLMNELTDLAQVCDAGTKVVVIGAHNDIQLYRELMRQGVSEYMVAPVQPLQVIKSIASLFTDPDTPFIGRAIAFVGARGGAGSSSLAHNFAYNLSESLQANTVIVDYDLPFGTAGLDFNQDPLQGMADALNEPDRLDPVLLDRMLTKCGERLSLFSAPASLDQDYTAGEDAYEDVTRKIRSSAPYIVMDLPHVWTPWLKKNLITADDVVIVATPDLASLRNAKNIVDLLKTYRPNDAAPKLVLNQTDMPGRPEIPVKDFTAAIGLTPSAVIPFDAKLFGQASNNGQMIAECAPTSKVHEAMTQLTATLTGRQVEVKAPKSLFAKLFKK</sequence>
<evidence type="ECO:0000313" key="5">
    <source>
        <dbReference type="Proteomes" id="UP000662572"/>
    </source>
</evidence>
<dbReference type="GO" id="GO:0009898">
    <property type="term" value="C:cytoplasmic side of plasma membrane"/>
    <property type="evidence" value="ECO:0007669"/>
    <property type="project" value="TreeGrafter"/>
</dbReference>
<dbReference type="SUPFAM" id="SSF52172">
    <property type="entry name" value="CheY-like"/>
    <property type="match status" value="1"/>
</dbReference>
<feature type="region of interest" description="Disordered" evidence="3">
    <location>
        <begin position="1"/>
        <end position="43"/>
    </location>
</feature>
<dbReference type="AlphaFoldDB" id="A0A918PS86"/>
<dbReference type="InterPro" id="IPR050625">
    <property type="entry name" value="ParA/MinD_ATPase"/>
</dbReference>
<reference evidence="4" key="1">
    <citation type="journal article" date="2014" name="Int. J. Syst. Evol. Microbiol.">
        <title>Complete genome sequence of Corynebacterium casei LMG S-19264T (=DSM 44701T), isolated from a smear-ripened cheese.</title>
        <authorList>
            <consortium name="US DOE Joint Genome Institute (JGI-PGF)"/>
            <person name="Walter F."/>
            <person name="Albersmeier A."/>
            <person name="Kalinowski J."/>
            <person name="Ruckert C."/>
        </authorList>
    </citation>
    <scope>NUCLEOTIDE SEQUENCE</scope>
    <source>
        <strain evidence="4">KCTC 32296</strain>
    </source>
</reference>
<name>A0A918PS86_9CAUL</name>
<comment type="caution">
    <text evidence="4">The sequence shown here is derived from an EMBL/GenBank/DDBJ whole genome shotgun (WGS) entry which is preliminary data.</text>
</comment>
<dbReference type="GO" id="GO:0016887">
    <property type="term" value="F:ATP hydrolysis activity"/>
    <property type="evidence" value="ECO:0007669"/>
    <property type="project" value="TreeGrafter"/>
</dbReference>
<dbReference type="GO" id="GO:0005524">
    <property type="term" value="F:ATP binding"/>
    <property type="evidence" value="ECO:0007669"/>
    <property type="project" value="UniProtKB-KW"/>
</dbReference>
<organism evidence="4 5">
    <name type="scientific">Asticcacaulis endophyticus</name>
    <dbReference type="NCBI Taxonomy" id="1395890"/>
    <lineage>
        <taxon>Bacteria</taxon>
        <taxon>Pseudomonadati</taxon>
        <taxon>Pseudomonadota</taxon>
        <taxon>Alphaproteobacteria</taxon>
        <taxon>Caulobacterales</taxon>
        <taxon>Caulobacteraceae</taxon>
        <taxon>Asticcacaulis</taxon>
    </lineage>
</organism>
<dbReference type="Gene3D" id="3.40.50.2300">
    <property type="match status" value="1"/>
</dbReference>
<dbReference type="CDD" id="cd03111">
    <property type="entry name" value="CpaE-like"/>
    <property type="match status" value="1"/>
</dbReference>
<dbReference type="Proteomes" id="UP000662572">
    <property type="component" value="Unassembled WGS sequence"/>
</dbReference>
<dbReference type="RefSeq" id="WP_189484477.1">
    <property type="nucleotide sequence ID" value="NZ_BMZB01000001.1"/>
</dbReference>
<dbReference type="EMBL" id="BMZB01000001">
    <property type="protein sequence ID" value="GGZ20665.1"/>
    <property type="molecule type" value="Genomic_DNA"/>
</dbReference>
<proteinExistence type="predicted"/>
<evidence type="ECO:0000256" key="3">
    <source>
        <dbReference type="SAM" id="MobiDB-lite"/>
    </source>
</evidence>
<dbReference type="InterPro" id="IPR011006">
    <property type="entry name" value="CheY-like_superfamily"/>
</dbReference>
<keyword evidence="2" id="KW-0067">ATP-binding</keyword>
<dbReference type="PANTHER" id="PTHR43384:SF6">
    <property type="entry name" value="SEPTUM SITE-DETERMINING PROTEIN MIND HOMOLOG, CHLOROPLASTIC"/>
    <property type="match status" value="1"/>
</dbReference>
<accession>A0A918PS86</accession>
<dbReference type="Gene3D" id="3.40.50.300">
    <property type="entry name" value="P-loop containing nucleotide triphosphate hydrolases"/>
    <property type="match status" value="1"/>
</dbReference>
<evidence type="ECO:0000256" key="1">
    <source>
        <dbReference type="ARBA" id="ARBA00022741"/>
    </source>
</evidence>
<dbReference type="GO" id="GO:0051782">
    <property type="term" value="P:negative regulation of cell division"/>
    <property type="evidence" value="ECO:0007669"/>
    <property type="project" value="TreeGrafter"/>
</dbReference>
<dbReference type="GO" id="GO:0005829">
    <property type="term" value="C:cytosol"/>
    <property type="evidence" value="ECO:0007669"/>
    <property type="project" value="TreeGrafter"/>
</dbReference>
<protein>
    <submittedName>
        <fullName evidence="4">Pilus assembly protein CpaE</fullName>
    </submittedName>
</protein>
<evidence type="ECO:0000256" key="2">
    <source>
        <dbReference type="ARBA" id="ARBA00022840"/>
    </source>
</evidence>
<dbReference type="SUPFAM" id="SSF52540">
    <property type="entry name" value="P-loop containing nucleoside triphosphate hydrolases"/>
    <property type="match status" value="1"/>
</dbReference>
<gene>
    <name evidence="4" type="primary">cpaE</name>
    <name evidence="4" type="ORF">GCM10011273_01580</name>
</gene>